<dbReference type="GO" id="GO:0003690">
    <property type="term" value="F:double-stranded DNA binding"/>
    <property type="evidence" value="ECO:0007669"/>
    <property type="project" value="InterPro"/>
</dbReference>
<proteinExistence type="predicted"/>
<name>A0A7S4C710_9EUGL</name>
<dbReference type="InterPro" id="IPR033375">
    <property type="entry name" value="Cggbp1"/>
</dbReference>
<sequence>MSTTPKKTPKRGAPKLLRSPHYCTALAPERRATEIPTGTFTVKGGGMWCSSCEAVIQHKHKHFATYHLQSNTHERKVLVTKLPPSPQVQDPVIVEQATMEEQLSKANTEDLINEDLTAAFWGAGILLEKIDHLSLRGVLRKYTTIEGSMCSASSLRKRSTLEAVQRAHTAAINSFEHTKLVTVLLKAPTEHGLCPKHVAFFIPDGASVVGAAIQAAMPFFPCSRHVTCLAHTVNNCAKKMLMVAGFKDVTTFYDNVCVLVPAKRHGSRRRRWFGSLKSKDLCRAVPPKYVSTRWTCWRMLHSVLV</sequence>
<dbReference type="GO" id="GO:0005634">
    <property type="term" value="C:nucleus"/>
    <property type="evidence" value="ECO:0007669"/>
    <property type="project" value="InterPro"/>
</dbReference>
<evidence type="ECO:0008006" key="2">
    <source>
        <dbReference type="Google" id="ProtNLM"/>
    </source>
</evidence>
<organism evidence="1">
    <name type="scientific">Eutreptiella gymnastica</name>
    <dbReference type="NCBI Taxonomy" id="73025"/>
    <lineage>
        <taxon>Eukaryota</taxon>
        <taxon>Discoba</taxon>
        <taxon>Euglenozoa</taxon>
        <taxon>Euglenida</taxon>
        <taxon>Spirocuta</taxon>
        <taxon>Euglenophyceae</taxon>
        <taxon>Eutreptiales</taxon>
        <taxon>Eutreptiaceae</taxon>
        <taxon>Eutreptiella</taxon>
    </lineage>
</organism>
<dbReference type="EMBL" id="HBJA01000286">
    <property type="protein sequence ID" value="CAE0788951.1"/>
    <property type="molecule type" value="Transcribed_RNA"/>
</dbReference>
<protein>
    <recommendedName>
        <fullName evidence="2">DUF659 domain-containing protein</fullName>
    </recommendedName>
</protein>
<dbReference type="AlphaFoldDB" id="A0A7S4C710"/>
<evidence type="ECO:0000313" key="1">
    <source>
        <dbReference type="EMBL" id="CAE0788951.1"/>
    </source>
</evidence>
<accession>A0A7S4C710</accession>
<dbReference type="PANTHER" id="PTHR32344:SF1">
    <property type="entry name" value="U1-TYPE DOMAIN-CONTAINING PROTEIN"/>
    <property type="match status" value="1"/>
</dbReference>
<reference evidence="1" key="1">
    <citation type="submission" date="2021-01" db="EMBL/GenBank/DDBJ databases">
        <authorList>
            <person name="Corre E."/>
            <person name="Pelletier E."/>
            <person name="Niang G."/>
            <person name="Scheremetjew M."/>
            <person name="Finn R."/>
            <person name="Kale V."/>
            <person name="Holt S."/>
            <person name="Cochrane G."/>
            <person name="Meng A."/>
            <person name="Brown T."/>
            <person name="Cohen L."/>
        </authorList>
    </citation>
    <scope>NUCLEOTIDE SEQUENCE</scope>
    <source>
        <strain evidence="1">CCMP1594</strain>
    </source>
</reference>
<gene>
    <name evidence="1" type="ORF">EGYM00163_LOCUS63</name>
</gene>
<dbReference type="PANTHER" id="PTHR32344">
    <property type="entry name" value="U1-TYPE DOMAIN-CONTAINING PROTEIN"/>
    <property type="match status" value="1"/>
</dbReference>
<dbReference type="GO" id="GO:0006357">
    <property type="term" value="P:regulation of transcription by RNA polymerase II"/>
    <property type="evidence" value="ECO:0007669"/>
    <property type="project" value="InterPro"/>
</dbReference>